<dbReference type="InterPro" id="IPR022298">
    <property type="entry name" value="Conjug_transposon_TraN"/>
</dbReference>
<feature type="chain" id="PRO_5047451575" evidence="1">
    <location>
        <begin position="24"/>
        <end position="299"/>
    </location>
</feature>
<comment type="caution">
    <text evidence="2">The sequence shown here is derived from an EMBL/GenBank/DDBJ whole genome shotgun (WGS) entry which is preliminary data.</text>
</comment>
<proteinExistence type="predicted"/>
<reference evidence="2" key="1">
    <citation type="submission" date="2022-10" db="EMBL/GenBank/DDBJ databases">
        <title>Chryseobacterium sp. nov., a novel bacterial species.</title>
        <authorList>
            <person name="Cao Y."/>
        </authorList>
    </citation>
    <scope>NUCLEOTIDE SEQUENCE</scope>
    <source>
        <strain evidence="2">KC 927</strain>
    </source>
</reference>
<sequence length="299" mass="34886">MKNILNKWMTLLLFIIINHSVNAQDKDGLMSLNQGRLESYKMEVTYNKTTHLLFPSPIKYVDLGSENLIANKADDVANVLRIKASTRDFDEETNFSVVTEDGKFYSFDVFYSSYPDTLNYDLLKLQRNNEKEYAADVIFDEMDGSSSLLTEMMMQTLYKNPKRTIKHIGNRSFGIQFLLRGLYVHEGKYYFIIHLKNSRNIPYPVDFINFKIVDEKKIKRTVVQDRILSPLRNYSTIFKVEEHDEAFDIFLLDQFTLMEGQILEIEILEKNGGRHLKMQVTNNDLIGASVFKDINLKLK</sequence>
<keyword evidence="1" id="KW-0732">Signal</keyword>
<feature type="signal peptide" evidence="1">
    <location>
        <begin position="1"/>
        <end position="23"/>
    </location>
</feature>
<keyword evidence="3" id="KW-1185">Reference proteome</keyword>
<dbReference type="EMBL" id="JAOVZV010000001">
    <property type="protein sequence ID" value="MCX8530929.1"/>
    <property type="molecule type" value="Genomic_DNA"/>
</dbReference>
<protein>
    <submittedName>
        <fullName evidence="2">Conjugative transposon protein TraN</fullName>
    </submittedName>
</protein>
<evidence type="ECO:0000313" key="2">
    <source>
        <dbReference type="EMBL" id="MCX8530929.1"/>
    </source>
</evidence>
<gene>
    <name evidence="2" type="primary">traN</name>
    <name evidence="2" type="ORF">OEA66_01030</name>
</gene>
<evidence type="ECO:0000313" key="3">
    <source>
        <dbReference type="Proteomes" id="UP001070176"/>
    </source>
</evidence>
<organism evidence="2 3">
    <name type="scientific">Chryseobacterium luquanense</name>
    <dbReference type="NCBI Taxonomy" id="2983766"/>
    <lineage>
        <taxon>Bacteria</taxon>
        <taxon>Pseudomonadati</taxon>
        <taxon>Bacteroidota</taxon>
        <taxon>Flavobacteriia</taxon>
        <taxon>Flavobacteriales</taxon>
        <taxon>Weeksellaceae</taxon>
        <taxon>Chryseobacterium group</taxon>
        <taxon>Chryseobacterium</taxon>
    </lineage>
</organism>
<name>A0ABT3XYL0_9FLAO</name>
<accession>A0ABT3XYL0</accession>
<dbReference type="Pfam" id="PF13595">
    <property type="entry name" value="DUF4138"/>
    <property type="match status" value="1"/>
</dbReference>
<dbReference type="RefSeq" id="WP_267279602.1">
    <property type="nucleotide sequence ID" value="NZ_JAOVZV010000001.1"/>
</dbReference>
<evidence type="ECO:0000256" key="1">
    <source>
        <dbReference type="SAM" id="SignalP"/>
    </source>
</evidence>
<dbReference type="Proteomes" id="UP001070176">
    <property type="component" value="Unassembled WGS sequence"/>
</dbReference>
<dbReference type="NCBIfam" id="TIGR03780">
    <property type="entry name" value="Bac_Flav_CT_N"/>
    <property type="match status" value="1"/>
</dbReference>